<dbReference type="InterPro" id="IPR000504">
    <property type="entry name" value="RRM_dom"/>
</dbReference>
<dbReference type="PROSITE" id="PS50102">
    <property type="entry name" value="RRM"/>
    <property type="match status" value="1"/>
</dbReference>
<organism evidence="5 6">
    <name type="scientific">Pleurotus eryngii</name>
    <name type="common">Boletus of the steppes</name>
    <dbReference type="NCBI Taxonomy" id="5323"/>
    <lineage>
        <taxon>Eukaryota</taxon>
        <taxon>Fungi</taxon>
        <taxon>Dikarya</taxon>
        <taxon>Basidiomycota</taxon>
        <taxon>Agaricomycotina</taxon>
        <taxon>Agaricomycetes</taxon>
        <taxon>Agaricomycetidae</taxon>
        <taxon>Agaricales</taxon>
        <taxon>Pleurotineae</taxon>
        <taxon>Pleurotaceae</taxon>
        <taxon>Pleurotus</taxon>
    </lineage>
</organism>
<proteinExistence type="predicted"/>
<sequence length="252" mass="27159">MQQNRPAHARLNNFHGQKKQLLGHKAGNAPPAWRGTAPVPTFPGAAKGKQVAQNGSRIFISNLPLDVVKEEIEDLFKKTVGPLKEVVLVYNDQGKSKGLAIVSFQKTTDAAVARTKYHGKIVDGRRPIKVEIIVDGDSQPSPSTPTAPSLFSRLAPPPPNSTNSTTLGSRVGPQVKAPATYGHRPLDCACQLISKLCSPLNNKTQAAAPALGTVPARRRVKKGPRRLNKRLAAVVKSKEDLDKEMDDYQASS</sequence>
<dbReference type="InterPro" id="IPR035979">
    <property type="entry name" value="RBD_domain_sf"/>
</dbReference>
<feature type="domain" description="RRM" evidence="4">
    <location>
        <begin position="56"/>
        <end position="135"/>
    </location>
</feature>
<comment type="caution">
    <text evidence="5">The sequence shown here is derived from an EMBL/GenBank/DDBJ whole genome shotgun (WGS) entry which is preliminary data.</text>
</comment>
<evidence type="ECO:0000256" key="1">
    <source>
        <dbReference type="ARBA" id="ARBA00022884"/>
    </source>
</evidence>
<dbReference type="PANTHER" id="PTHR19965:SF35">
    <property type="entry name" value="RNA ANNEALING PROTEIN YRA1"/>
    <property type="match status" value="1"/>
</dbReference>
<reference evidence="5" key="1">
    <citation type="submission" date="2020-11" db="EMBL/GenBank/DDBJ databases">
        <authorList>
            <consortium name="DOE Joint Genome Institute"/>
            <person name="Ahrendt S."/>
            <person name="Riley R."/>
            <person name="Andreopoulos W."/>
            <person name="Labutti K."/>
            <person name="Pangilinan J."/>
            <person name="Ruiz-Duenas F.J."/>
            <person name="Barrasa J.M."/>
            <person name="Sanchez-Garcia M."/>
            <person name="Camarero S."/>
            <person name="Miyauchi S."/>
            <person name="Serrano A."/>
            <person name="Linde D."/>
            <person name="Babiker R."/>
            <person name="Drula E."/>
            <person name="Ayuso-Fernandez I."/>
            <person name="Pacheco R."/>
            <person name="Padilla G."/>
            <person name="Ferreira P."/>
            <person name="Barriuso J."/>
            <person name="Kellner H."/>
            <person name="Castanera R."/>
            <person name="Alfaro M."/>
            <person name="Ramirez L."/>
            <person name="Pisabarro A.G."/>
            <person name="Kuo A."/>
            <person name="Tritt A."/>
            <person name="Lipzen A."/>
            <person name="He G."/>
            <person name="Yan M."/>
            <person name="Ng V."/>
            <person name="Cullen D."/>
            <person name="Martin F."/>
            <person name="Rosso M.-N."/>
            <person name="Henrissat B."/>
            <person name="Hibbett D."/>
            <person name="Martinez A.T."/>
            <person name="Grigoriev I.V."/>
        </authorList>
    </citation>
    <scope>NUCLEOTIDE SEQUENCE</scope>
    <source>
        <strain evidence="5">ATCC 90797</strain>
    </source>
</reference>
<dbReference type="OrthoDB" id="346839at2759"/>
<feature type="region of interest" description="Disordered" evidence="3">
    <location>
        <begin position="133"/>
        <end position="178"/>
    </location>
</feature>
<gene>
    <name evidence="5" type="ORF">BDN71DRAFT_1392389</name>
</gene>
<evidence type="ECO:0000259" key="4">
    <source>
        <dbReference type="PROSITE" id="PS50102"/>
    </source>
</evidence>
<name>A0A9P6D6V3_PLEER</name>
<keyword evidence="6" id="KW-1185">Reference proteome</keyword>
<accession>A0A9P6D6V3</accession>
<dbReference type="PANTHER" id="PTHR19965">
    <property type="entry name" value="RNA AND EXPORT FACTOR BINDING PROTEIN"/>
    <property type="match status" value="1"/>
</dbReference>
<keyword evidence="1 2" id="KW-0694">RNA-binding</keyword>
<evidence type="ECO:0000256" key="3">
    <source>
        <dbReference type="SAM" id="MobiDB-lite"/>
    </source>
</evidence>
<dbReference type="SUPFAM" id="SSF54928">
    <property type="entry name" value="RNA-binding domain, RBD"/>
    <property type="match status" value="1"/>
</dbReference>
<feature type="compositionally biased region" description="Low complexity" evidence="3">
    <location>
        <begin position="138"/>
        <end position="149"/>
    </location>
</feature>
<dbReference type="Proteomes" id="UP000807025">
    <property type="component" value="Unassembled WGS sequence"/>
</dbReference>
<dbReference type="SMART" id="SM00360">
    <property type="entry name" value="RRM"/>
    <property type="match status" value="1"/>
</dbReference>
<dbReference type="GO" id="GO:0006406">
    <property type="term" value="P:mRNA export from nucleus"/>
    <property type="evidence" value="ECO:0007669"/>
    <property type="project" value="TreeGrafter"/>
</dbReference>
<dbReference type="GO" id="GO:0005634">
    <property type="term" value="C:nucleus"/>
    <property type="evidence" value="ECO:0007669"/>
    <property type="project" value="TreeGrafter"/>
</dbReference>
<dbReference type="GO" id="GO:0003729">
    <property type="term" value="F:mRNA binding"/>
    <property type="evidence" value="ECO:0007669"/>
    <property type="project" value="TreeGrafter"/>
</dbReference>
<dbReference type="InterPro" id="IPR051229">
    <property type="entry name" value="ALYREF_mRNA_export"/>
</dbReference>
<dbReference type="InterPro" id="IPR012677">
    <property type="entry name" value="Nucleotide-bd_a/b_plait_sf"/>
</dbReference>
<dbReference type="AlphaFoldDB" id="A0A9P6D6V3"/>
<evidence type="ECO:0000256" key="2">
    <source>
        <dbReference type="PROSITE-ProRule" id="PRU00176"/>
    </source>
</evidence>
<dbReference type="EMBL" id="MU154566">
    <property type="protein sequence ID" value="KAF9495021.1"/>
    <property type="molecule type" value="Genomic_DNA"/>
</dbReference>
<evidence type="ECO:0000313" key="5">
    <source>
        <dbReference type="EMBL" id="KAF9495021.1"/>
    </source>
</evidence>
<protein>
    <recommendedName>
        <fullName evidence="4">RRM domain-containing protein</fullName>
    </recommendedName>
</protein>
<dbReference type="Pfam" id="PF00076">
    <property type="entry name" value="RRM_1"/>
    <property type="match status" value="1"/>
</dbReference>
<dbReference type="Gene3D" id="3.30.70.330">
    <property type="match status" value="1"/>
</dbReference>
<evidence type="ECO:0000313" key="6">
    <source>
        <dbReference type="Proteomes" id="UP000807025"/>
    </source>
</evidence>